<evidence type="ECO:0000256" key="1">
    <source>
        <dbReference type="SAM" id="MobiDB-lite"/>
    </source>
</evidence>
<evidence type="ECO:0000313" key="5">
    <source>
        <dbReference type="Proteomes" id="UP000603715"/>
    </source>
</evidence>
<dbReference type="EMBL" id="JACXXP010000040">
    <property type="protein sequence ID" value="MBD3906762.1"/>
    <property type="molecule type" value="Genomic_DNA"/>
</dbReference>
<keyword evidence="2" id="KW-0472">Membrane</keyword>
<evidence type="ECO:0000256" key="2">
    <source>
        <dbReference type="SAM" id="Phobius"/>
    </source>
</evidence>
<gene>
    <name evidence="4" type="primary">traM</name>
    <name evidence="4" type="ORF">IEW27_19440</name>
</gene>
<reference evidence="5" key="1">
    <citation type="submission" date="2023-07" db="EMBL/GenBank/DDBJ databases">
        <title>Description of novel Chryseobacterium sp. strain C-2.</title>
        <authorList>
            <person name="Saticioglu I.B."/>
        </authorList>
    </citation>
    <scope>NUCLEOTIDE SEQUENCE [LARGE SCALE GENOMIC DNA]</scope>
    <source>
        <strain evidence="5">C-2</strain>
    </source>
</reference>
<accession>A0ABR8M854</accession>
<proteinExistence type="predicted"/>
<feature type="region of interest" description="Disordered" evidence="1">
    <location>
        <begin position="166"/>
        <end position="186"/>
    </location>
</feature>
<dbReference type="Pfam" id="PF12508">
    <property type="entry name" value="Transposon_TraM"/>
    <property type="match status" value="1"/>
</dbReference>
<feature type="transmembrane region" description="Helical" evidence="2">
    <location>
        <begin position="16"/>
        <end position="35"/>
    </location>
</feature>
<feature type="region of interest" description="Disordered" evidence="1">
    <location>
        <begin position="98"/>
        <end position="117"/>
    </location>
</feature>
<evidence type="ECO:0000259" key="3">
    <source>
        <dbReference type="Pfam" id="PF12508"/>
    </source>
</evidence>
<feature type="region of interest" description="Disordered" evidence="1">
    <location>
        <begin position="122"/>
        <end position="148"/>
    </location>
</feature>
<organism evidence="4 5">
    <name type="scientific">Chryseobacterium muglaense</name>
    <dbReference type="NCBI Taxonomy" id="2893752"/>
    <lineage>
        <taxon>Bacteria</taxon>
        <taxon>Pseudomonadati</taxon>
        <taxon>Bacteroidota</taxon>
        <taxon>Flavobacteriia</taxon>
        <taxon>Flavobacteriales</taxon>
        <taxon>Weeksellaceae</taxon>
        <taxon>Chryseobacterium group</taxon>
        <taxon>Chryseobacterium</taxon>
    </lineage>
</organism>
<protein>
    <submittedName>
        <fullName evidence="4">Conjugative transposon protein TraM</fullName>
    </submittedName>
</protein>
<sequence length="359" mass="38836">MAINFQELLKDKKIKNAIVVCVALIATCIFLYFMFGSGDKNDERNDKVVMVGDDASRLNFEVPTNHDSILEGGTKIDAYDKKLSDSLNYAKQTTDALNLSNSSTSSSKTNENAGFSDAEFDQMRKKSLSNSSPTNSHSTYGNSSMWSNDVPSGSNIGYSELGNVITKPQTTKRKNNNRTQNNQAPLTVEDDNINFETQFNTPSQSASTPNDRNVAKVGKSVRGKLISSGYASNGRSMSFVLLENFTIGSESVKKGQVITGTSMINDNRIVVNFNTIKVNGKVLPINARVVGYDGGNGLLVRGEPGSSNEAGNIIRDEAQSQASRIPVVGGIIGRATSGNSRKENKIQLSNNVECTIIFN</sequence>
<feature type="domain" description="Conjugative transposon TraM C-terminal" evidence="3">
    <location>
        <begin position="232"/>
        <end position="351"/>
    </location>
</feature>
<keyword evidence="5" id="KW-1185">Reference proteome</keyword>
<evidence type="ECO:0000313" key="4">
    <source>
        <dbReference type="EMBL" id="MBD3906762.1"/>
    </source>
</evidence>
<feature type="compositionally biased region" description="Low complexity" evidence="1">
    <location>
        <begin position="128"/>
        <end position="139"/>
    </location>
</feature>
<dbReference type="InterPro" id="IPR055407">
    <property type="entry name" value="TraM_C"/>
</dbReference>
<feature type="compositionally biased region" description="Low complexity" evidence="1">
    <location>
        <begin position="98"/>
        <end position="110"/>
    </location>
</feature>
<dbReference type="Proteomes" id="UP000603715">
    <property type="component" value="Unassembled WGS sequence"/>
</dbReference>
<dbReference type="RefSeq" id="WP_191181146.1">
    <property type="nucleotide sequence ID" value="NZ_JACXXP010000040.1"/>
</dbReference>
<name>A0ABR8M854_9FLAO</name>
<keyword evidence="2" id="KW-0812">Transmembrane</keyword>
<comment type="caution">
    <text evidence="4">The sequence shown here is derived from an EMBL/GenBank/DDBJ whole genome shotgun (WGS) entry which is preliminary data.</text>
</comment>
<keyword evidence="2" id="KW-1133">Transmembrane helix</keyword>